<sequence length="145" mass="16171">MYGTVSTICCDLLKAYEHHEKIAVIIWCEDDVREVGAEFNPTADDTQAVLRAIGESDSDLLWRDGIGRNFVEGVLRELAAQRPPRQIAIPEDALRILLPLMEAGMNTPRYQTQDRTGEEEAALDTLRYLLSSDTTPHNLTGGKQS</sequence>
<evidence type="ECO:0000313" key="1">
    <source>
        <dbReference type="EMBL" id="EBS7102483.1"/>
    </source>
</evidence>
<proteinExistence type="predicted"/>
<dbReference type="AlphaFoldDB" id="A0A5Z8LN22"/>
<gene>
    <name evidence="1" type="ORF">CDB15_08555</name>
</gene>
<comment type="caution">
    <text evidence="1">The sequence shown here is derived from an EMBL/GenBank/DDBJ whole genome shotgun (WGS) entry which is preliminary data.</text>
</comment>
<reference evidence="1" key="1">
    <citation type="submission" date="2018-07" db="EMBL/GenBank/DDBJ databases">
        <authorList>
            <consortium name="PulseNet: The National Subtyping Network for Foodborne Disease Surveillance"/>
            <person name="Tarr C.L."/>
            <person name="Trees E."/>
            <person name="Katz L.S."/>
            <person name="Carleton-Romer H.A."/>
            <person name="Stroika S."/>
            <person name="Kucerova Z."/>
            <person name="Roache K.F."/>
            <person name="Sabol A.L."/>
            <person name="Besser J."/>
            <person name="Gerner-Smidt P."/>
        </authorList>
    </citation>
    <scope>NUCLEOTIDE SEQUENCE</scope>
    <source>
        <strain evidence="1">PNUSAS014625</strain>
    </source>
</reference>
<protein>
    <submittedName>
        <fullName evidence="1">DUF1380 domain-containing protein</fullName>
    </submittedName>
</protein>
<organism evidence="1">
    <name type="scientific">Salmonella enterica</name>
    <name type="common">Salmonella choleraesuis</name>
    <dbReference type="NCBI Taxonomy" id="28901"/>
    <lineage>
        <taxon>Bacteria</taxon>
        <taxon>Pseudomonadati</taxon>
        <taxon>Pseudomonadota</taxon>
        <taxon>Gammaproteobacteria</taxon>
        <taxon>Enterobacterales</taxon>
        <taxon>Enterobacteriaceae</taxon>
        <taxon>Salmonella</taxon>
    </lineage>
</organism>
<name>A0A5Z8LN22_SALER</name>
<dbReference type="EMBL" id="AAGWJE010000024">
    <property type="protein sequence ID" value="EBS7102483.1"/>
    <property type="molecule type" value="Genomic_DNA"/>
</dbReference>
<accession>A0A5Z8LN22</accession>